<feature type="transmembrane region" description="Helical" evidence="1">
    <location>
        <begin position="16"/>
        <end position="36"/>
    </location>
</feature>
<dbReference type="OrthoDB" id="9806195at2"/>
<dbReference type="AlphaFoldDB" id="A0A6L7GGK0"/>
<keyword evidence="1" id="KW-0812">Transmembrane</keyword>
<feature type="transmembrane region" description="Helical" evidence="1">
    <location>
        <begin position="203"/>
        <end position="223"/>
    </location>
</feature>
<sequence length="232" mass="25911">MAGKHWMLRFARWHIWLGWLVGVPILMWTITGLVMVSRPIDEVRGTNLQREQPAQPLPGFPVPLFNTLGSAREMPTVLATQMMDGAMVTTATYADGRVERYSAAGKLLPPVTVSDARRIVAARIKGGDRISSIVLFPADAPASDFRRPIAAWQVALVDGTHVYVGESTGKIEAVRTRFWRVFDLMWGLHIMDLKDREDTSHPILILFAALSVIGALLGTVLMFRRRKARPVR</sequence>
<keyword evidence="1" id="KW-1133">Transmembrane helix</keyword>
<dbReference type="PANTHER" id="PTHR34219:SF3">
    <property type="entry name" value="BLL7967 PROTEIN"/>
    <property type="match status" value="1"/>
</dbReference>
<evidence type="ECO:0000313" key="2">
    <source>
        <dbReference type="EMBL" id="MXP14434.1"/>
    </source>
</evidence>
<dbReference type="PANTHER" id="PTHR34219">
    <property type="entry name" value="IRON-REGULATED INNER MEMBRANE PROTEIN-RELATED"/>
    <property type="match status" value="1"/>
</dbReference>
<name>A0A6L7GGK0_9SPHN</name>
<evidence type="ECO:0000256" key="1">
    <source>
        <dbReference type="SAM" id="Phobius"/>
    </source>
</evidence>
<accession>A0A6L7GGK0</accession>
<dbReference type="RefSeq" id="WP_160600591.1">
    <property type="nucleotide sequence ID" value="NZ_WTYU01000001.1"/>
</dbReference>
<evidence type="ECO:0008006" key="4">
    <source>
        <dbReference type="Google" id="ProtNLM"/>
    </source>
</evidence>
<dbReference type="EMBL" id="WTYU01000001">
    <property type="protein sequence ID" value="MXP14434.1"/>
    <property type="molecule type" value="Genomic_DNA"/>
</dbReference>
<dbReference type="InterPro" id="IPR005625">
    <property type="entry name" value="PepSY-ass_TM"/>
</dbReference>
<proteinExistence type="predicted"/>
<keyword evidence="3" id="KW-1185">Reference proteome</keyword>
<organism evidence="2 3">
    <name type="scientific">Allopontixanthobacter confluentis</name>
    <dbReference type="NCBI Taxonomy" id="1849021"/>
    <lineage>
        <taxon>Bacteria</taxon>
        <taxon>Pseudomonadati</taxon>
        <taxon>Pseudomonadota</taxon>
        <taxon>Alphaproteobacteria</taxon>
        <taxon>Sphingomonadales</taxon>
        <taxon>Erythrobacteraceae</taxon>
        <taxon>Allopontixanthobacter</taxon>
    </lineage>
</organism>
<dbReference type="Proteomes" id="UP000473531">
    <property type="component" value="Unassembled WGS sequence"/>
</dbReference>
<dbReference type="Pfam" id="PF03929">
    <property type="entry name" value="PepSY_TM"/>
    <property type="match status" value="1"/>
</dbReference>
<keyword evidence="1" id="KW-0472">Membrane</keyword>
<protein>
    <recommendedName>
        <fullName evidence="4">PepSY domain-containing protein</fullName>
    </recommendedName>
</protein>
<reference evidence="2 3" key="1">
    <citation type="submission" date="2019-12" db="EMBL/GenBank/DDBJ databases">
        <title>Genomic-based taxomic classification of the family Erythrobacteraceae.</title>
        <authorList>
            <person name="Xu L."/>
        </authorList>
    </citation>
    <scope>NUCLEOTIDE SEQUENCE [LARGE SCALE GENOMIC DNA]</scope>
    <source>
        <strain evidence="2 3">KCTC 52259</strain>
    </source>
</reference>
<gene>
    <name evidence="2" type="ORF">GRI44_06675</name>
</gene>
<evidence type="ECO:0000313" key="3">
    <source>
        <dbReference type="Proteomes" id="UP000473531"/>
    </source>
</evidence>
<comment type="caution">
    <text evidence="2">The sequence shown here is derived from an EMBL/GenBank/DDBJ whole genome shotgun (WGS) entry which is preliminary data.</text>
</comment>